<dbReference type="InterPro" id="IPR036236">
    <property type="entry name" value="Znf_C2H2_sf"/>
</dbReference>
<evidence type="ECO:0000313" key="3">
    <source>
        <dbReference type="Proteomes" id="UP001396898"/>
    </source>
</evidence>
<reference evidence="2 3" key="1">
    <citation type="submission" date="2023-01" db="EMBL/GenBank/DDBJ databases">
        <title>Analysis of 21 Apiospora genomes using comparative genomics revels a genus with tremendous synthesis potential of carbohydrate active enzymes and secondary metabolites.</title>
        <authorList>
            <person name="Sorensen T."/>
        </authorList>
    </citation>
    <scope>NUCLEOTIDE SEQUENCE [LARGE SCALE GENOMIC DNA]</scope>
    <source>
        <strain evidence="2 3">CBS 20057</strain>
    </source>
</reference>
<evidence type="ECO:0008006" key="4">
    <source>
        <dbReference type="Google" id="ProtNLM"/>
    </source>
</evidence>
<gene>
    <name evidence="2" type="ORF">PG991_011720</name>
</gene>
<feature type="region of interest" description="Disordered" evidence="1">
    <location>
        <begin position="262"/>
        <end position="300"/>
    </location>
</feature>
<keyword evidence="3" id="KW-1185">Reference proteome</keyword>
<name>A0ABR1RG07_9PEZI</name>
<protein>
    <recommendedName>
        <fullName evidence="4">C2H2-type domain-containing protein</fullName>
    </recommendedName>
</protein>
<accession>A0ABR1RG07</accession>
<proteinExistence type="predicted"/>
<evidence type="ECO:0000313" key="2">
    <source>
        <dbReference type="EMBL" id="KAK8009169.1"/>
    </source>
</evidence>
<sequence>MKIETQPPTMLQAGVAMKQRLAISDAQYDFLHAVLVGLPGEVVAGTSEPVTSPNAGRASFLDLTISGLGQYKIHVDAYTIDYQRSDCPMRRCDDDIDLLKSMSVDICSTSGYEDHYPEPPSPNAVYSHPYFKLPLVPICPTLTPDSTTSSPASFSKTLPVQGTIPQGSTAPYTHDQSVYEPPQFLPTTVEKGTTSVLPANVLGIPTSPPGTSVVCSRAISYETTISSQKKADGKSSCTPCPKAYTSSDSLMEHLHVRFNTKRRLKEHRNTTAHKERAGERTRQSQPTPGGHGTDPRIGILKGMHDQPFQREYFGNGHQPDSDNDMDVGSRSVAHYKSPYSHPLPPDAIYKDPCFKPSFVLRPSNPAPSPSALPCAPLSFSHTPVGGTMSQDDNLSYAESASRNEQPQSLPTELHRTLDVEVRYACWRCDKTCTDVSDLKRHNCDVRYTCGRCDKTYTEASSFKRHDCSSRKYKLRRILSDKEREDLYRHAGMKHADIAAKFGIVESTVSRILKRKHEH</sequence>
<comment type="caution">
    <text evidence="2">The sequence shown here is derived from an EMBL/GenBank/DDBJ whole genome shotgun (WGS) entry which is preliminary data.</text>
</comment>
<dbReference type="EMBL" id="JAQQWI010000016">
    <property type="protein sequence ID" value="KAK8009169.1"/>
    <property type="molecule type" value="Genomic_DNA"/>
</dbReference>
<organism evidence="2 3">
    <name type="scientific">Apiospora marii</name>
    <dbReference type="NCBI Taxonomy" id="335849"/>
    <lineage>
        <taxon>Eukaryota</taxon>
        <taxon>Fungi</taxon>
        <taxon>Dikarya</taxon>
        <taxon>Ascomycota</taxon>
        <taxon>Pezizomycotina</taxon>
        <taxon>Sordariomycetes</taxon>
        <taxon>Xylariomycetidae</taxon>
        <taxon>Amphisphaeriales</taxon>
        <taxon>Apiosporaceae</taxon>
        <taxon>Apiospora</taxon>
    </lineage>
</organism>
<dbReference type="Gene3D" id="1.10.10.60">
    <property type="entry name" value="Homeodomain-like"/>
    <property type="match status" value="1"/>
</dbReference>
<dbReference type="SUPFAM" id="SSF57667">
    <property type="entry name" value="beta-beta-alpha zinc fingers"/>
    <property type="match status" value="1"/>
</dbReference>
<dbReference type="Proteomes" id="UP001396898">
    <property type="component" value="Unassembled WGS sequence"/>
</dbReference>
<feature type="compositionally biased region" description="Basic and acidic residues" evidence="1">
    <location>
        <begin position="267"/>
        <end position="282"/>
    </location>
</feature>
<feature type="compositionally biased region" description="Polar residues" evidence="1">
    <location>
        <begin position="387"/>
        <end position="410"/>
    </location>
</feature>
<feature type="region of interest" description="Disordered" evidence="1">
    <location>
        <begin position="383"/>
        <end position="410"/>
    </location>
</feature>
<dbReference type="Gene3D" id="3.30.160.60">
    <property type="entry name" value="Classic Zinc Finger"/>
    <property type="match status" value="1"/>
</dbReference>
<evidence type="ECO:0000256" key="1">
    <source>
        <dbReference type="SAM" id="MobiDB-lite"/>
    </source>
</evidence>